<comment type="caution">
    <text evidence="1">The sequence shown here is derived from an EMBL/GenBank/DDBJ whole genome shotgun (WGS) entry which is preliminary data.</text>
</comment>
<dbReference type="SUPFAM" id="SSF52058">
    <property type="entry name" value="L domain-like"/>
    <property type="match status" value="1"/>
</dbReference>
<evidence type="ECO:0000313" key="1">
    <source>
        <dbReference type="EMBL" id="KOB76759.1"/>
    </source>
</evidence>
<protein>
    <submittedName>
        <fullName evidence="1">Protein singed wings 2</fullName>
    </submittedName>
</protein>
<dbReference type="Gene3D" id="3.80.10.10">
    <property type="entry name" value="Ribonuclease Inhibitor"/>
    <property type="match status" value="1"/>
</dbReference>
<organism evidence="1 2">
    <name type="scientific">Operophtera brumata</name>
    <name type="common">Winter moth</name>
    <name type="synonym">Phalaena brumata</name>
    <dbReference type="NCBI Taxonomy" id="104452"/>
    <lineage>
        <taxon>Eukaryota</taxon>
        <taxon>Metazoa</taxon>
        <taxon>Ecdysozoa</taxon>
        <taxon>Arthropoda</taxon>
        <taxon>Hexapoda</taxon>
        <taxon>Insecta</taxon>
        <taxon>Pterygota</taxon>
        <taxon>Neoptera</taxon>
        <taxon>Endopterygota</taxon>
        <taxon>Lepidoptera</taxon>
        <taxon>Glossata</taxon>
        <taxon>Ditrysia</taxon>
        <taxon>Geometroidea</taxon>
        <taxon>Geometridae</taxon>
        <taxon>Larentiinae</taxon>
        <taxon>Operophtera</taxon>
    </lineage>
</organism>
<evidence type="ECO:0000313" key="2">
    <source>
        <dbReference type="Proteomes" id="UP000037510"/>
    </source>
</evidence>
<dbReference type="InterPro" id="IPR032675">
    <property type="entry name" value="LRR_dom_sf"/>
</dbReference>
<gene>
    <name evidence="1" type="ORF">OBRU01_03816</name>
</gene>
<dbReference type="Proteomes" id="UP000037510">
    <property type="component" value="Unassembled WGS sequence"/>
</dbReference>
<reference evidence="1 2" key="1">
    <citation type="journal article" date="2015" name="Genome Biol. Evol.">
        <title>The genome of winter moth (Operophtera brumata) provides a genomic perspective on sexual dimorphism and phenology.</title>
        <authorList>
            <person name="Derks M.F."/>
            <person name="Smit S."/>
            <person name="Salis L."/>
            <person name="Schijlen E."/>
            <person name="Bossers A."/>
            <person name="Mateman C."/>
            <person name="Pijl A.S."/>
            <person name="de Ridder D."/>
            <person name="Groenen M.A."/>
            <person name="Visser M.E."/>
            <person name="Megens H.J."/>
        </authorList>
    </citation>
    <scope>NUCLEOTIDE SEQUENCE [LARGE SCALE GENOMIC DNA]</scope>
    <source>
        <strain evidence="1">WM2013NL</strain>
        <tissue evidence="1">Head and thorax</tissue>
    </source>
</reference>
<keyword evidence="2" id="KW-1185">Reference proteome</keyword>
<sequence>MGYGCEGEGVIDAQRMSPQSDDRRVPLTSVKADLYVIAGLYVPSTQSLTPVSLTPVSLAPELAKTLQALLVLSLAMVTPGIHQLRNDSSRACSLADFTSKAQCSEETHHHLVCRGGFTEYWIKGIRREVLSLQVLEWPGECFNMAHLQQHFPALRVLELVNCTTLKTFRGRFTSGNHIEVPPDLVSETHELIELDLRSNMLRHMQTALFTAPRLERIYLSEHARDLP</sequence>
<dbReference type="AlphaFoldDB" id="A0A0L7LN39"/>
<dbReference type="EMBL" id="JTDY01000535">
    <property type="protein sequence ID" value="KOB76759.1"/>
    <property type="molecule type" value="Genomic_DNA"/>
</dbReference>
<name>A0A0L7LN39_OPEBR</name>
<proteinExistence type="predicted"/>
<accession>A0A0L7LN39</accession>